<dbReference type="RefSeq" id="WP_143091174.1">
    <property type="nucleotide sequence ID" value="NZ_FOJQ01000010.1"/>
</dbReference>
<dbReference type="EMBL" id="FOJQ01000010">
    <property type="protein sequence ID" value="SFA44750.1"/>
    <property type="molecule type" value="Genomic_DNA"/>
</dbReference>
<gene>
    <name evidence="2" type="ORF">SAMN05216169_101010</name>
</gene>
<organism evidence="2 3">
    <name type="scientific">Anoxybacillus pushchinoensis</name>
    <dbReference type="NCBI Taxonomy" id="150248"/>
    <lineage>
        <taxon>Bacteria</taxon>
        <taxon>Bacillati</taxon>
        <taxon>Bacillota</taxon>
        <taxon>Bacilli</taxon>
        <taxon>Bacillales</taxon>
        <taxon>Anoxybacillaceae</taxon>
        <taxon>Anoxybacillus</taxon>
    </lineage>
</organism>
<keyword evidence="1" id="KW-0732">Signal</keyword>
<feature type="signal peptide" evidence="1">
    <location>
        <begin position="1"/>
        <end position="26"/>
    </location>
</feature>
<dbReference type="Proteomes" id="UP000198979">
    <property type="component" value="Unassembled WGS sequence"/>
</dbReference>
<dbReference type="OrthoDB" id="2990826at2"/>
<dbReference type="STRING" id="150248.SAMN05216169_101010"/>
<dbReference type="AlphaFoldDB" id="A0A1I0SZ48"/>
<reference evidence="3" key="1">
    <citation type="submission" date="2016-10" db="EMBL/GenBank/DDBJ databases">
        <authorList>
            <person name="Varghese N."/>
            <person name="Submissions S."/>
        </authorList>
    </citation>
    <scope>NUCLEOTIDE SEQUENCE [LARGE SCALE GENOMIC DNA]</scope>
    <source>
        <strain evidence="3">K1</strain>
    </source>
</reference>
<sequence length="184" mass="20640">MKRKITRLGVMCLTLVALLSPEIGQARDTDYTTGADFSWSPYIWSLGAYRSSSDSSQVVGYLNNVKFDSEAAAIHNAAYYLTFEINNTTDNVPHSGWFSSNLPNVGFDTDDDDGDGRAEEAEAYETGDATIYADKAYYFQTSWKSASGKSGKMDFIIQRSIYNPFSGEMEGYHYDYLNSYNWSL</sequence>
<keyword evidence="3" id="KW-1185">Reference proteome</keyword>
<evidence type="ECO:0000256" key="1">
    <source>
        <dbReference type="SAM" id="SignalP"/>
    </source>
</evidence>
<accession>A0A1I0SZ48</accession>
<feature type="chain" id="PRO_5011440800" evidence="1">
    <location>
        <begin position="27"/>
        <end position="184"/>
    </location>
</feature>
<name>A0A1I0SZ48_9BACL</name>
<evidence type="ECO:0000313" key="3">
    <source>
        <dbReference type="Proteomes" id="UP000198979"/>
    </source>
</evidence>
<proteinExistence type="predicted"/>
<evidence type="ECO:0000313" key="2">
    <source>
        <dbReference type="EMBL" id="SFA44750.1"/>
    </source>
</evidence>
<protein>
    <submittedName>
        <fullName evidence="2">Uncharacterized protein</fullName>
    </submittedName>
</protein>